<dbReference type="RefSeq" id="WP_127725432.1">
    <property type="nucleotide sequence ID" value="NZ_RLIH01000040.1"/>
</dbReference>
<feature type="signal peptide" evidence="1">
    <location>
        <begin position="1"/>
        <end position="25"/>
    </location>
</feature>
<dbReference type="EMBL" id="RLIH01000040">
    <property type="protein sequence ID" value="RVU53793.1"/>
    <property type="molecule type" value="Genomic_DNA"/>
</dbReference>
<gene>
    <name evidence="2" type="ORF">EF514_10715</name>
</gene>
<comment type="caution">
    <text evidence="2">The sequence shown here is derived from an EMBL/GenBank/DDBJ whole genome shotgun (WGS) entry which is preliminary data.</text>
</comment>
<dbReference type="Proteomes" id="UP000288812">
    <property type="component" value="Unassembled WGS sequence"/>
</dbReference>
<evidence type="ECO:0000313" key="2">
    <source>
        <dbReference type="EMBL" id="RVU53793.1"/>
    </source>
</evidence>
<keyword evidence="3" id="KW-1185">Reference proteome</keyword>
<proteinExistence type="predicted"/>
<dbReference type="AlphaFoldDB" id="A0A437S451"/>
<reference evidence="2 3" key="1">
    <citation type="submission" date="2018-11" db="EMBL/GenBank/DDBJ databases">
        <title>Genome sequencing and assembly of Anaerosphaera sp. nov., GS7-6-2.</title>
        <authorList>
            <person name="Rettenmaier R."/>
            <person name="Liebl W."/>
            <person name="Zverlov V."/>
        </authorList>
    </citation>
    <scope>NUCLEOTIDE SEQUENCE [LARGE SCALE GENOMIC DNA]</scope>
    <source>
        <strain evidence="2 3">GS7-6-2</strain>
    </source>
</reference>
<protein>
    <submittedName>
        <fullName evidence="2">Uncharacterized protein</fullName>
    </submittedName>
</protein>
<sequence length="133" mass="15485">MKKIKKVLCIGLAATQLLMPISVFANEEIDCEESAVKINEDIDNVYINELDFIYTDEEYDEEISTRMVSPAMIDLIYKAINYFGDKLQYFIANYTGAPFWGMPMSEKVGIIKENWSDFCRWAEDNNYIVVHDR</sequence>
<feature type="chain" id="PRO_5019239008" evidence="1">
    <location>
        <begin position="26"/>
        <end position="133"/>
    </location>
</feature>
<name>A0A437S451_9FIRM</name>
<accession>A0A437S451</accession>
<evidence type="ECO:0000313" key="3">
    <source>
        <dbReference type="Proteomes" id="UP000288812"/>
    </source>
</evidence>
<evidence type="ECO:0000256" key="1">
    <source>
        <dbReference type="SAM" id="SignalP"/>
    </source>
</evidence>
<keyword evidence="1" id="KW-0732">Signal</keyword>
<organism evidence="2 3">
    <name type="scientific">Anaerosphaera multitolerans</name>
    <dbReference type="NCBI Taxonomy" id="2487351"/>
    <lineage>
        <taxon>Bacteria</taxon>
        <taxon>Bacillati</taxon>
        <taxon>Bacillota</taxon>
        <taxon>Tissierellia</taxon>
        <taxon>Tissierellales</taxon>
        <taxon>Peptoniphilaceae</taxon>
        <taxon>Anaerosphaera</taxon>
    </lineage>
</organism>